<dbReference type="GO" id="GO:0004176">
    <property type="term" value="F:ATP-dependent peptidase activity"/>
    <property type="evidence" value="ECO:0007669"/>
    <property type="project" value="InterPro"/>
</dbReference>
<dbReference type="GO" id="GO:0005524">
    <property type="term" value="F:ATP binding"/>
    <property type="evidence" value="ECO:0007669"/>
    <property type="project" value="InterPro"/>
</dbReference>
<dbReference type="Pfam" id="PF00004">
    <property type="entry name" value="AAA"/>
    <property type="match status" value="1"/>
</dbReference>
<proteinExistence type="predicted"/>
<dbReference type="PANTHER" id="PTHR43718:SF2">
    <property type="entry name" value="LON PROTEASE HOMOLOG, MITOCHONDRIAL"/>
    <property type="match status" value="1"/>
</dbReference>
<dbReference type="InterPro" id="IPR054594">
    <property type="entry name" value="Lon_lid"/>
</dbReference>
<dbReference type="AlphaFoldDB" id="A0A1F7WKK9"/>
<name>A0A1F7WKK9_9BACT</name>
<dbReference type="Pfam" id="PF22667">
    <property type="entry name" value="Lon_lid"/>
    <property type="match status" value="1"/>
</dbReference>
<dbReference type="GO" id="GO:0016887">
    <property type="term" value="F:ATP hydrolysis activity"/>
    <property type="evidence" value="ECO:0007669"/>
    <property type="project" value="InterPro"/>
</dbReference>
<dbReference type="Gene3D" id="3.40.50.300">
    <property type="entry name" value="P-loop containing nucleotide triphosphate hydrolases"/>
    <property type="match status" value="1"/>
</dbReference>
<evidence type="ECO:0000313" key="3">
    <source>
        <dbReference type="Proteomes" id="UP000176198"/>
    </source>
</evidence>
<protein>
    <recommendedName>
        <fullName evidence="1">AAA+ ATPase domain-containing protein</fullName>
    </recommendedName>
</protein>
<dbReference type="InterPro" id="IPR003593">
    <property type="entry name" value="AAA+_ATPase"/>
</dbReference>
<dbReference type="GO" id="GO:0004252">
    <property type="term" value="F:serine-type endopeptidase activity"/>
    <property type="evidence" value="ECO:0007669"/>
    <property type="project" value="InterPro"/>
</dbReference>
<dbReference type="InterPro" id="IPR003959">
    <property type="entry name" value="ATPase_AAA_core"/>
</dbReference>
<accession>A0A1F7WKK9</accession>
<dbReference type="PANTHER" id="PTHR43718">
    <property type="entry name" value="LON PROTEASE"/>
    <property type="match status" value="1"/>
</dbReference>
<dbReference type="SMART" id="SM00382">
    <property type="entry name" value="AAA"/>
    <property type="match status" value="1"/>
</dbReference>
<dbReference type="STRING" id="1802471.A2115_02265"/>
<dbReference type="SUPFAM" id="SSF52540">
    <property type="entry name" value="P-loop containing nucleoside triphosphate hydrolases"/>
    <property type="match status" value="1"/>
</dbReference>
<organism evidence="2 3">
    <name type="scientific">Candidatus Woesebacteria bacterium GWA1_41_8</name>
    <dbReference type="NCBI Taxonomy" id="1802471"/>
    <lineage>
        <taxon>Bacteria</taxon>
        <taxon>Candidatus Woeseibacteriota</taxon>
    </lineage>
</organism>
<sequence length="348" mass="39063">MAITSDQIKQLEETVKKADMPDGLRQKVMLRLGQLTYLTDSPTFLPEFDRLSSYIDWVINIPWSKRTQDILDLEYARQVLDKNHFGLDEIKSRILEYLSVMRLKHDKGEGEDVMRAPILCFVGLVGTGKTSISFSIAEAMGRKFARIPFGGMGDPLDLRGQSRVHPEAEPGKIIKALRATQAKNPVILLDEIDRVTEEGRASIMGVLVELLDPQQNYAFVDHYIDYPVDLSETLFIATANNTTHISTAVLDRLEPISMPSYSDKEKIAIGQKYMLPKVLESAGLNDGSLVIDDDVWANIVRPLGYDAGIRTLERTIEGVARKVAKMIVEGKGQSYHITKDNVRDFLPQ</sequence>
<dbReference type="InterPro" id="IPR027417">
    <property type="entry name" value="P-loop_NTPase"/>
</dbReference>
<feature type="domain" description="AAA+ ATPase" evidence="1">
    <location>
        <begin position="115"/>
        <end position="263"/>
    </location>
</feature>
<comment type="caution">
    <text evidence="2">The sequence shown here is derived from an EMBL/GenBank/DDBJ whole genome shotgun (WGS) entry which is preliminary data.</text>
</comment>
<dbReference type="Proteomes" id="UP000176198">
    <property type="component" value="Unassembled WGS sequence"/>
</dbReference>
<dbReference type="GO" id="GO:0006515">
    <property type="term" value="P:protein quality control for misfolded or incompletely synthesized proteins"/>
    <property type="evidence" value="ECO:0007669"/>
    <property type="project" value="TreeGrafter"/>
</dbReference>
<gene>
    <name evidence="2" type="ORF">A2115_02265</name>
</gene>
<dbReference type="InterPro" id="IPR027065">
    <property type="entry name" value="Lon_Prtase"/>
</dbReference>
<reference evidence="2 3" key="1">
    <citation type="journal article" date="2016" name="Nat. Commun.">
        <title>Thousands of microbial genomes shed light on interconnected biogeochemical processes in an aquifer system.</title>
        <authorList>
            <person name="Anantharaman K."/>
            <person name="Brown C.T."/>
            <person name="Hug L.A."/>
            <person name="Sharon I."/>
            <person name="Castelle C.J."/>
            <person name="Probst A.J."/>
            <person name="Thomas B.C."/>
            <person name="Singh A."/>
            <person name="Wilkins M.J."/>
            <person name="Karaoz U."/>
            <person name="Brodie E.L."/>
            <person name="Williams K.H."/>
            <person name="Hubbard S.S."/>
            <person name="Banfield J.F."/>
        </authorList>
    </citation>
    <scope>NUCLEOTIDE SEQUENCE [LARGE SCALE GENOMIC DNA]</scope>
</reference>
<dbReference type="GO" id="GO:0003697">
    <property type="term" value="F:single-stranded DNA binding"/>
    <property type="evidence" value="ECO:0007669"/>
    <property type="project" value="TreeGrafter"/>
</dbReference>
<dbReference type="Gene3D" id="1.10.8.60">
    <property type="match status" value="1"/>
</dbReference>
<dbReference type="GO" id="GO:0007005">
    <property type="term" value="P:mitochondrion organization"/>
    <property type="evidence" value="ECO:0007669"/>
    <property type="project" value="TreeGrafter"/>
</dbReference>
<dbReference type="GO" id="GO:0051131">
    <property type="term" value="P:chaperone-mediated protein complex assembly"/>
    <property type="evidence" value="ECO:0007669"/>
    <property type="project" value="TreeGrafter"/>
</dbReference>
<evidence type="ECO:0000259" key="1">
    <source>
        <dbReference type="SMART" id="SM00382"/>
    </source>
</evidence>
<evidence type="ECO:0000313" key="2">
    <source>
        <dbReference type="EMBL" id="OGM03057.1"/>
    </source>
</evidence>
<dbReference type="EMBL" id="MGFJ01000007">
    <property type="protein sequence ID" value="OGM03057.1"/>
    <property type="molecule type" value="Genomic_DNA"/>
</dbReference>